<name>A0A0E9XCC4_ANGAN</name>
<dbReference type="AlphaFoldDB" id="A0A0E9XCC4"/>
<sequence length="81" mass="8797">MQNWLCRSLRLDEEGFSDTVSANSRADGGNQRRLLSGLLLRLRPPLLLLLGGPLTKPQSTLIGCPIMSCPFSPSMAAWASL</sequence>
<accession>A0A0E9XCC4</accession>
<reference evidence="1" key="1">
    <citation type="submission" date="2014-11" db="EMBL/GenBank/DDBJ databases">
        <authorList>
            <person name="Amaro Gonzalez C."/>
        </authorList>
    </citation>
    <scope>NUCLEOTIDE SEQUENCE</scope>
</reference>
<proteinExistence type="predicted"/>
<evidence type="ECO:0000313" key="1">
    <source>
        <dbReference type="EMBL" id="JAI00388.1"/>
    </source>
</evidence>
<dbReference type="EMBL" id="GBXM01008190">
    <property type="protein sequence ID" value="JAI00388.1"/>
    <property type="molecule type" value="Transcribed_RNA"/>
</dbReference>
<organism evidence="1">
    <name type="scientific">Anguilla anguilla</name>
    <name type="common">European freshwater eel</name>
    <name type="synonym">Muraena anguilla</name>
    <dbReference type="NCBI Taxonomy" id="7936"/>
    <lineage>
        <taxon>Eukaryota</taxon>
        <taxon>Metazoa</taxon>
        <taxon>Chordata</taxon>
        <taxon>Craniata</taxon>
        <taxon>Vertebrata</taxon>
        <taxon>Euteleostomi</taxon>
        <taxon>Actinopterygii</taxon>
        <taxon>Neopterygii</taxon>
        <taxon>Teleostei</taxon>
        <taxon>Anguilliformes</taxon>
        <taxon>Anguillidae</taxon>
        <taxon>Anguilla</taxon>
    </lineage>
</organism>
<protein>
    <submittedName>
        <fullName evidence="1">Uncharacterized protein</fullName>
    </submittedName>
</protein>
<reference evidence="1" key="2">
    <citation type="journal article" date="2015" name="Fish Shellfish Immunol.">
        <title>Early steps in the European eel (Anguilla anguilla)-Vibrio vulnificus interaction in the gills: Role of the RtxA13 toxin.</title>
        <authorList>
            <person name="Callol A."/>
            <person name="Pajuelo D."/>
            <person name="Ebbesson L."/>
            <person name="Teles M."/>
            <person name="MacKenzie S."/>
            <person name="Amaro C."/>
        </authorList>
    </citation>
    <scope>NUCLEOTIDE SEQUENCE</scope>
</reference>